<evidence type="ECO:0000256" key="3">
    <source>
        <dbReference type="ARBA" id="ARBA00022741"/>
    </source>
</evidence>
<dbReference type="InterPro" id="IPR020845">
    <property type="entry name" value="AMP-binding_CS"/>
</dbReference>
<gene>
    <name evidence="10" type="ORF">G6F64_004795</name>
</gene>
<dbReference type="InterPro" id="IPR045311">
    <property type="entry name" value="LC-FACS_euk"/>
</dbReference>
<dbReference type="SUPFAM" id="SSF56801">
    <property type="entry name" value="Acetyl-CoA synthetase-like"/>
    <property type="match status" value="1"/>
</dbReference>
<dbReference type="InterPro" id="IPR042099">
    <property type="entry name" value="ANL_N_sf"/>
</dbReference>
<dbReference type="GO" id="GO:0005524">
    <property type="term" value="F:ATP binding"/>
    <property type="evidence" value="ECO:0007669"/>
    <property type="project" value="UniProtKB-KW"/>
</dbReference>
<keyword evidence="4 7" id="KW-0276">Fatty acid metabolism</keyword>
<proteinExistence type="inferred from homology"/>
<name>A0A9P6XC18_RHIOR</name>
<evidence type="ECO:0000256" key="6">
    <source>
        <dbReference type="ARBA" id="ARBA00026121"/>
    </source>
</evidence>
<evidence type="ECO:0000256" key="5">
    <source>
        <dbReference type="ARBA" id="ARBA00022840"/>
    </source>
</evidence>
<sequence length="684" mass="75952">MTKVGLDKQSYEVPNTRKPGQTGVYRNAKRPVVEETFSPKVTTMIECFNHGLKLSKDRPCVGIRTVKNVETGERGPYVWLTYRKVNHRLTNFGSGLLNYLNHTMNDTRTRQIPIGIWSVNRPEWTIAELALSAYSLYTIALYDTLGPDTVEFVINHAEIETVICSGDHIADLLKIKHKLPKLKTIVSMDRIDGISQQGMTSKTDIIKAWAAEKNVNLIDFETVELLGKKNRRSYNYPAPDDLACIMYTSGTTGMPKGAMLTHRNFVSALAATYTNVGGTSDDICISYLPLAHIFGRISDALLLTLGGRIGFFSGDMNTLVEDIQVLKPTVFPSVPRLLNKIYGKLVASTVQASGVTGALARRAVDAKLSNLETGKGFTHSFWDRLIFNKVKQALGGNVRIIVTGSAPIGQDVIQFLRVAFCCEIREGYGATETCATTTVHYENENKAGHVGGPFPCNEIKLVDVPEMNYLSTDPCPRGEICVRGPNVFKGYYKDEEKTRECIDEEGWFHTGDIGMINEIGAFVIIDRIKNIFKLAQGEYIAPEKIENVYSKDPLIGQIYLHGDSLQSSLVAIIVPDADALNALIAARLPHVSAKKLSYIELCKLPEVNELVLAQMNHTGKKAKLRGFEFAKAIYLESEAFSIENDLLTPTFKVKRSHAKKKFEAQITKLYEHVNSQVGSEKSKL</sequence>
<dbReference type="GO" id="GO:0016020">
    <property type="term" value="C:membrane"/>
    <property type="evidence" value="ECO:0007669"/>
    <property type="project" value="TreeGrafter"/>
</dbReference>
<dbReference type="InterPro" id="IPR000873">
    <property type="entry name" value="AMP-dep_synth/lig_dom"/>
</dbReference>
<evidence type="ECO:0000256" key="2">
    <source>
        <dbReference type="ARBA" id="ARBA00022598"/>
    </source>
</evidence>
<feature type="region of interest" description="Disordered" evidence="8">
    <location>
        <begin position="1"/>
        <end position="22"/>
    </location>
</feature>
<dbReference type="GO" id="GO:0005783">
    <property type="term" value="C:endoplasmic reticulum"/>
    <property type="evidence" value="ECO:0007669"/>
    <property type="project" value="TreeGrafter"/>
</dbReference>
<evidence type="ECO:0000313" key="11">
    <source>
        <dbReference type="Proteomes" id="UP000716291"/>
    </source>
</evidence>
<evidence type="ECO:0000256" key="8">
    <source>
        <dbReference type="SAM" id="MobiDB-lite"/>
    </source>
</evidence>
<comment type="caution">
    <text evidence="10">The sequence shown here is derived from an EMBL/GenBank/DDBJ whole genome shotgun (WGS) entry which is preliminary data.</text>
</comment>
<dbReference type="EC" id="6.2.1.3" evidence="6 7"/>
<feature type="compositionally biased region" description="Basic and acidic residues" evidence="8">
    <location>
        <begin position="1"/>
        <end position="10"/>
    </location>
</feature>
<evidence type="ECO:0000256" key="4">
    <source>
        <dbReference type="ARBA" id="ARBA00022832"/>
    </source>
</evidence>
<dbReference type="CDD" id="cd05927">
    <property type="entry name" value="LC-FACS_euk"/>
    <property type="match status" value="1"/>
</dbReference>
<dbReference type="Gene3D" id="3.40.50.12780">
    <property type="entry name" value="N-terminal domain of ligase-like"/>
    <property type="match status" value="1"/>
</dbReference>
<comment type="function">
    <text evidence="7">Catalyzes the conversion of long-chain fatty acids to their active form acyl-CoAs for both synthesis of cellular lipids, and degradation via beta-oxidation.</text>
</comment>
<dbReference type="GO" id="GO:0004467">
    <property type="term" value="F:long-chain fatty acid-CoA ligase activity"/>
    <property type="evidence" value="ECO:0007669"/>
    <property type="project" value="UniProtKB-EC"/>
</dbReference>
<protein>
    <recommendedName>
        <fullName evidence="6 7">Long-chain-fatty-acid--CoA ligase</fullName>
        <ecNumber evidence="6 7">6.2.1.3</ecNumber>
    </recommendedName>
</protein>
<evidence type="ECO:0000313" key="10">
    <source>
        <dbReference type="EMBL" id="KAG1310123.1"/>
    </source>
</evidence>
<evidence type="ECO:0000256" key="1">
    <source>
        <dbReference type="ARBA" id="ARBA00006432"/>
    </source>
</evidence>
<evidence type="ECO:0000259" key="9">
    <source>
        <dbReference type="Pfam" id="PF00501"/>
    </source>
</evidence>
<dbReference type="EMBL" id="JAANQT010000546">
    <property type="protein sequence ID" value="KAG1310123.1"/>
    <property type="molecule type" value="Genomic_DNA"/>
</dbReference>
<reference evidence="10" key="1">
    <citation type="journal article" date="2020" name="Microb. Genom.">
        <title>Genetic diversity of clinical and environmental Mucorales isolates obtained from an investigation of mucormycosis cases among solid organ transplant recipients.</title>
        <authorList>
            <person name="Nguyen M.H."/>
            <person name="Kaul D."/>
            <person name="Muto C."/>
            <person name="Cheng S.J."/>
            <person name="Richter R.A."/>
            <person name="Bruno V.M."/>
            <person name="Liu G."/>
            <person name="Beyhan S."/>
            <person name="Sundermann A.J."/>
            <person name="Mounaud S."/>
            <person name="Pasculle A.W."/>
            <person name="Nierman W.C."/>
            <person name="Driscoll E."/>
            <person name="Cumbie R."/>
            <person name="Clancy C.J."/>
            <person name="Dupont C.L."/>
        </authorList>
    </citation>
    <scope>NUCLEOTIDE SEQUENCE</scope>
    <source>
        <strain evidence="10">GL11</strain>
    </source>
</reference>
<dbReference type="PROSITE" id="PS00455">
    <property type="entry name" value="AMP_BINDING"/>
    <property type="match status" value="1"/>
</dbReference>
<comment type="catalytic activity">
    <reaction evidence="7">
        <text>a long-chain fatty acid + ATP + CoA = a long-chain fatty acyl-CoA + AMP + diphosphate</text>
        <dbReference type="Rhea" id="RHEA:15421"/>
        <dbReference type="ChEBI" id="CHEBI:30616"/>
        <dbReference type="ChEBI" id="CHEBI:33019"/>
        <dbReference type="ChEBI" id="CHEBI:57287"/>
        <dbReference type="ChEBI" id="CHEBI:57560"/>
        <dbReference type="ChEBI" id="CHEBI:83139"/>
        <dbReference type="ChEBI" id="CHEBI:456215"/>
        <dbReference type="EC" id="6.2.1.3"/>
    </reaction>
</comment>
<keyword evidence="7" id="KW-0443">Lipid metabolism</keyword>
<dbReference type="OrthoDB" id="1700726at2759"/>
<dbReference type="Pfam" id="PF00501">
    <property type="entry name" value="AMP-binding"/>
    <property type="match status" value="1"/>
</dbReference>
<comment type="similarity">
    <text evidence="1 7">Belongs to the ATP-dependent AMP-binding enzyme family.</text>
</comment>
<feature type="domain" description="AMP-dependent synthetase/ligase" evidence="9">
    <location>
        <begin position="75"/>
        <end position="492"/>
    </location>
</feature>
<dbReference type="AlphaFoldDB" id="A0A9P6XC18"/>
<keyword evidence="2 7" id="KW-0436">Ligase</keyword>
<dbReference type="PANTHER" id="PTHR43272:SF33">
    <property type="entry name" value="AMP-BINDING DOMAIN-CONTAINING PROTEIN-RELATED"/>
    <property type="match status" value="1"/>
</dbReference>
<dbReference type="PANTHER" id="PTHR43272">
    <property type="entry name" value="LONG-CHAIN-FATTY-ACID--COA LIGASE"/>
    <property type="match status" value="1"/>
</dbReference>
<keyword evidence="3 7" id="KW-0547">Nucleotide-binding</keyword>
<keyword evidence="5 7" id="KW-0067">ATP-binding</keyword>
<keyword evidence="11" id="KW-1185">Reference proteome</keyword>
<organism evidence="10 11">
    <name type="scientific">Rhizopus oryzae</name>
    <name type="common">Mucormycosis agent</name>
    <name type="synonym">Rhizopus arrhizus var. delemar</name>
    <dbReference type="NCBI Taxonomy" id="64495"/>
    <lineage>
        <taxon>Eukaryota</taxon>
        <taxon>Fungi</taxon>
        <taxon>Fungi incertae sedis</taxon>
        <taxon>Mucoromycota</taxon>
        <taxon>Mucoromycotina</taxon>
        <taxon>Mucoromycetes</taxon>
        <taxon>Mucorales</taxon>
        <taxon>Mucorineae</taxon>
        <taxon>Rhizopodaceae</taxon>
        <taxon>Rhizopus</taxon>
    </lineage>
</organism>
<dbReference type="Proteomes" id="UP000716291">
    <property type="component" value="Unassembled WGS sequence"/>
</dbReference>
<accession>A0A9P6XC18</accession>
<evidence type="ECO:0000256" key="7">
    <source>
        <dbReference type="RuleBase" id="RU369030"/>
    </source>
</evidence>